<dbReference type="HAMAP" id="MF_00500">
    <property type="entry name" value="Ribosomal_bS20"/>
    <property type="match status" value="1"/>
</dbReference>
<dbReference type="GO" id="GO:0015935">
    <property type="term" value="C:small ribosomal subunit"/>
    <property type="evidence" value="ECO:0007669"/>
    <property type="project" value="TreeGrafter"/>
</dbReference>
<evidence type="ECO:0000256" key="5">
    <source>
        <dbReference type="ARBA" id="ARBA00022980"/>
    </source>
</evidence>
<dbReference type="SUPFAM" id="SSF46992">
    <property type="entry name" value="Ribosomal protein S20"/>
    <property type="match status" value="1"/>
</dbReference>
<evidence type="ECO:0000313" key="9">
    <source>
        <dbReference type="EMBL" id="SHI70684.1"/>
    </source>
</evidence>
<evidence type="ECO:0000313" key="10">
    <source>
        <dbReference type="Proteomes" id="UP000184442"/>
    </source>
</evidence>
<evidence type="ECO:0000256" key="4">
    <source>
        <dbReference type="ARBA" id="ARBA00022884"/>
    </source>
</evidence>
<organism evidence="9 10">
    <name type="scientific">Lutispora thermophila DSM 19022</name>
    <dbReference type="NCBI Taxonomy" id="1122184"/>
    <lineage>
        <taxon>Bacteria</taxon>
        <taxon>Bacillati</taxon>
        <taxon>Bacillota</taxon>
        <taxon>Clostridia</taxon>
        <taxon>Lutisporales</taxon>
        <taxon>Lutisporaceae</taxon>
        <taxon>Lutispora</taxon>
    </lineage>
</organism>
<dbReference type="PANTHER" id="PTHR33398:SF1">
    <property type="entry name" value="SMALL RIBOSOMAL SUBUNIT PROTEIN BS20C"/>
    <property type="match status" value="1"/>
</dbReference>
<keyword evidence="5 8" id="KW-0689">Ribosomal protein</keyword>
<dbReference type="OrthoDB" id="9808392at2"/>
<dbReference type="GO" id="GO:0003735">
    <property type="term" value="F:structural constituent of ribosome"/>
    <property type="evidence" value="ECO:0007669"/>
    <property type="project" value="InterPro"/>
</dbReference>
<name>A0A1M6DBQ0_9FIRM</name>
<dbReference type="InterPro" id="IPR036510">
    <property type="entry name" value="Ribosomal_bS20_sf"/>
</dbReference>
<comment type="function">
    <text evidence="1 8">Binds directly to 16S ribosomal RNA.</text>
</comment>
<dbReference type="FunFam" id="1.20.58.110:FF:000001">
    <property type="entry name" value="30S ribosomal protein S20"/>
    <property type="match status" value="1"/>
</dbReference>
<evidence type="ECO:0000256" key="6">
    <source>
        <dbReference type="ARBA" id="ARBA00023274"/>
    </source>
</evidence>
<dbReference type="STRING" id="1122184.SAMN02745176_01110"/>
<protein>
    <recommendedName>
        <fullName evidence="7 8">Small ribosomal subunit protein bS20</fullName>
    </recommendedName>
</protein>
<comment type="similarity">
    <text evidence="2 8">Belongs to the bacterial ribosomal protein bS20 family.</text>
</comment>
<keyword evidence="4 8" id="KW-0694">RNA-binding</keyword>
<sequence length="87" mass="9691">MANIKSAVKRIKVTEFKTRRNKMIISSLKTSIKKFEESVKAGNLEEAQVLYRKAVSLIDKAAAKGTIHKNTAARKKSRLSSKLKAAM</sequence>
<keyword evidence="10" id="KW-1185">Reference proteome</keyword>
<evidence type="ECO:0000256" key="2">
    <source>
        <dbReference type="ARBA" id="ARBA00007634"/>
    </source>
</evidence>
<dbReference type="Pfam" id="PF01649">
    <property type="entry name" value="Ribosomal_S20p"/>
    <property type="match status" value="1"/>
</dbReference>
<accession>A0A1M6DBQ0</accession>
<dbReference type="InterPro" id="IPR002583">
    <property type="entry name" value="Ribosomal_bS20"/>
</dbReference>
<reference evidence="9 10" key="1">
    <citation type="submission" date="2016-11" db="EMBL/GenBank/DDBJ databases">
        <authorList>
            <person name="Jaros S."/>
            <person name="Januszkiewicz K."/>
            <person name="Wedrychowicz H."/>
        </authorList>
    </citation>
    <scope>NUCLEOTIDE SEQUENCE [LARGE SCALE GENOMIC DNA]</scope>
    <source>
        <strain evidence="9 10">DSM 19022</strain>
    </source>
</reference>
<keyword evidence="3 8" id="KW-0699">rRNA-binding</keyword>
<proteinExistence type="inferred from homology"/>
<dbReference type="Proteomes" id="UP000184442">
    <property type="component" value="Unassembled WGS sequence"/>
</dbReference>
<evidence type="ECO:0000256" key="1">
    <source>
        <dbReference type="ARBA" id="ARBA00003134"/>
    </source>
</evidence>
<dbReference type="GO" id="GO:0070181">
    <property type="term" value="F:small ribosomal subunit rRNA binding"/>
    <property type="evidence" value="ECO:0007669"/>
    <property type="project" value="TreeGrafter"/>
</dbReference>
<dbReference type="NCBIfam" id="TIGR00029">
    <property type="entry name" value="S20"/>
    <property type="match status" value="1"/>
</dbReference>
<dbReference type="RefSeq" id="WP_073025233.1">
    <property type="nucleotide sequence ID" value="NZ_FQZS01000006.1"/>
</dbReference>
<dbReference type="PANTHER" id="PTHR33398">
    <property type="entry name" value="30S RIBOSOMAL PROTEIN S20"/>
    <property type="match status" value="1"/>
</dbReference>
<gene>
    <name evidence="8" type="primary">rpsT</name>
    <name evidence="9" type="ORF">SAMN02745176_01110</name>
</gene>
<evidence type="ECO:0000256" key="8">
    <source>
        <dbReference type="HAMAP-Rule" id="MF_00500"/>
    </source>
</evidence>
<dbReference type="AlphaFoldDB" id="A0A1M6DBQ0"/>
<dbReference type="GO" id="GO:0006412">
    <property type="term" value="P:translation"/>
    <property type="evidence" value="ECO:0007669"/>
    <property type="project" value="UniProtKB-UniRule"/>
</dbReference>
<dbReference type="GO" id="GO:0005829">
    <property type="term" value="C:cytosol"/>
    <property type="evidence" value="ECO:0007669"/>
    <property type="project" value="TreeGrafter"/>
</dbReference>
<keyword evidence="6 8" id="KW-0687">Ribonucleoprotein</keyword>
<evidence type="ECO:0000256" key="7">
    <source>
        <dbReference type="ARBA" id="ARBA00035136"/>
    </source>
</evidence>
<dbReference type="Gene3D" id="1.20.58.110">
    <property type="entry name" value="Ribosomal protein S20"/>
    <property type="match status" value="1"/>
</dbReference>
<dbReference type="EMBL" id="FQZS01000006">
    <property type="protein sequence ID" value="SHI70684.1"/>
    <property type="molecule type" value="Genomic_DNA"/>
</dbReference>
<evidence type="ECO:0000256" key="3">
    <source>
        <dbReference type="ARBA" id="ARBA00022730"/>
    </source>
</evidence>